<dbReference type="InterPro" id="IPR000008">
    <property type="entry name" value="C2_dom"/>
</dbReference>
<dbReference type="InterPro" id="IPR052095">
    <property type="entry name" value="UNC-13_domain"/>
</dbReference>
<proteinExistence type="inferred from homology"/>
<name>A0A1B6C9H2_9HEMI</name>
<accession>A0A1B6C9H2</accession>
<dbReference type="InterPro" id="IPR035892">
    <property type="entry name" value="C2_domain_sf"/>
</dbReference>
<dbReference type="PANTHER" id="PTHR45999:SF2">
    <property type="entry name" value="PROTEIN UNC-13 HOMOLOG 4B"/>
    <property type="match status" value="1"/>
</dbReference>
<dbReference type="GO" id="GO:0099503">
    <property type="term" value="C:secretory vesicle"/>
    <property type="evidence" value="ECO:0007669"/>
    <property type="project" value="TreeGrafter"/>
</dbReference>
<keyword evidence="2" id="KW-0268">Exocytosis</keyword>
<evidence type="ECO:0000259" key="3">
    <source>
        <dbReference type="PROSITE" id="PS50004"/>
    </source>
</evidence>
<protein>
    <recommendedName>
        <fullName evidence="7">C2 domain-containing protein</fullName>
    </recommendedName>
</protein>
<dbReference type="Gene3D" id="1.10.357.50">
    <property type="match status" value="1"/>
</dbReference>
<evidence type="ECO:0000313" key="5">
    <source>
        <dbReference type="EMBL" id="JAS09890.1"/>
    </source>
</evidence>
<dbReference type="EMBL" id="GEDC01027408">
    <property type="protein sequence ID" value="JAS09890.1"/>
    <property type="molecule type" value="Transcribed_RNA"/>
</dbReference>
<organism evidence="5">
    <name type="scientific">Clastoptera arizonana</name>
    <name type="common">Arizona spittle bug</name>
    <dbReference type="NCBI Taxonomy" id="38151"/>
    <lineage>
        <taxon>Eukaryota</taxon>
        <taxon>Metazoa</taxon>
        <taxon>Ecdysozoa</taxon>
        <taxon>Arthropoda</taxon>
        <taxon>Hexapoda</taxon>
        <taxon>Insecta</taxon>
        <taxon>Pterygota</taxon>
        <taxon>Neoptera</taxon>
        <taxon>Paraneoptera</taxon>
        <taxon>Hemiptera</taxon>
        <taxon>Auchenorrhyncha</taxon>
        <taxon>Cercopoidea</taxon>
        <taxon>Clastopteridae</taxon>
        <taxon>Clastoptera</taxon>
    </lineage>
</organism>
<dbReference type="PROSITE" id="PS51259">
    <property type="entry name" value="MHD2"/>
    <property type="match status" value="1"/>
</dbReference>
<gene>
    <name evidence="6" type="ORF">g.39187</name>
    <name evidence="5" type="ORF">g.39188</name>
</gene>
<comment type="similarity">
    <text evidence="1">Belongs to the unc-13 family.</text>
</comment>
<evidence type="ECO:0000256" key="2">
    <source>
        <dbReference type="ARBA" id="ARBA00022483"/>
    </source>
</evidence>
<dbReference type="Gene3D" id="2.60.40.150">
    <property type="entry name" value="C2 domain"/>
    <property type="match status" value="1"/>
</dbReference>
<evidence type="ECO:0000259" key="4">
    <source>
        <dbReference type="PROSITE" id="PS51259"/>
    </source>
</evidence>
<reference evidence="5" key="1">
    <citation type="submission" date="2015-12" db="EMBL/GenBank/DDBJ databases">
        <title>De novo transcriptome assembly of four potential Pierce s Disease insect vectors from Arizona vineyards.</title>
        <authorList>
            <person name="Tassone E.E."/>
        </authorList>
    </citation>
    <scope>NUCLEOTIDE SEQUENCE</scope>
</reference>
<evidence type="ECO:0008006" key="7">
    <source>
        <dbReference type="Google" id="ProtNLM"/>
    </source>
</evidence>
<dbReference type="EMBL" id="GEDC01026175">
    <property type="protein sequence ID" value="JAS11123.1"/>
    <property type="molecule type" value="Transcribed_RNA"/>
</dbReference>
<dbReference type="AlphaFoldDB" id="A0A1B6C9H2"/>
<dbReference type="CDD" id="cd04009">
    <property type="entry name" value="C2B_Munc13-like"/>
    <property type="match status" value="1"/>
</dbReference>
<dbReference type="GO" id="GO:0006887">
    <property type="term" value="P:exocytosis"/>
    <property type="evidence" value="ECO:0007669"/>
    <property type="project" value="UniProtKB-KW"/>
</dbReference>
<dbReference type="PANTHER" id="PTHR45999">
    <property type="entry name" value="UNC-13-4A, ISOFORM B"/>
    <property type="match status" value="1"/>
</dbReference>
<dbReference type="Pfam" id="PF00168">
    <property type="entry name" value="C2"/>
    <property type="match status" value="1"/>
</dbReference>
<evidence type="ECO:0000313" key="6">
    <source>
        <dbReference type="EMBL" id="JAS11123.1"/>
    </source>
</evidence>
<feature type="domain" description="C2" evidence="3">
    <location>
        <begin position="245"/>
        <end position="375"/>
    </location>
</feature>
<evidence type="ECO:0000256" key="1">
    <source>
        <dbReference type="ARBA" id="ARBA00005823"/>
    </source>
</evidence>
<dbReference type="SMART" id="SM00239">
    <property type="entry name" value="C2"/>
    <property type="match status" value="1"/>
</dbReference>
<feature type="domain" description="MHD2" evidence="4">
    <location>
        <begin position="130"/>
        <end position="240"/>
    </location>
</feature>
<dbReference type="PROSITE" id="PS50004">
    <property type="entry name" value="C2"/>
    <property type="match status" value="1"/>
</dbReference>
<dbReference type="InterPro" id="IPR014772">
    <property type="entry name" value="Munc13_dom-2"/>
</dbReference>
<dbReference type="SUPFAM" id="SSF49562">
    <property type="entry name" value="C2 domain (Calcium/lipid-binding domain, CaLB)"/>
    <property type="match status" value="1"/>
</dbReference>
<sequence>MDDICRCSVYYADQMSIRVDKMGVTETVYEKKFEVTNEWCLAINNIDYVRQSIKPFVKELGMDDIVKQLADFKSPSAAEHCRDTLQLVMDNAVDTVKNKILDLLEIVVNKMSPSICRFLMEGAELLNQDSNSVDRLMQYLDENLVTLHSQLNPDNFDRILNIVFEKVAKIIYDVVESSLEKRRPPSFFANLKQTLKVLIGFFKQGDKPTTNEVMERIDRLLTLYGLETWDLITQVHLERLKEQRELTTPTLGMLTVKLQFVHDTLRIEVMNARNLRPADNNGSCDPYVKVHLIPEDKFAGVTRPRTKTHKRNLFPLFEENFSIQLTHEQREVKDGLLLFMVKDQDYFGMSSEFLGEAYYPFSEIASTTMETGLEEMAQIHLKLSKPTNFDSDAMKALDHRQGEKLAKDFIKRQKSKQLPQPKIDKNGGY</sequence>